<dbReference type="GO" id="GO:0043200">
    <property type="term" value="P:response to amino acid"/>
    <property type="evidence" value="ECO:0007669"/>
    <property type="project" value="TreeGrafter"/>
</dbReference>
<dbReference type="CDD" id="cd00090">
    <property type="entry name" value="HTH_ARSR"/>
    <property type="match status" value="1"/>
</dbReference>
<dbReference type="InterPro" id="IPR019885">
    <property type="entry name" value="Tscrpt_reg_HTH_AsnC-type_CS"/>
</dbReference>
<feature type="domain" description="HTH asnC-type" evidence="4">
    <location>
        <begin position="3"/>
        <end position="64"/>
    </location>
</feature>
<dbReference type="AlphaFoldDB" id="A0A5B0X6T0"/>
<evidence type="ECO:0000256" key="1">
    <source>
        <dbReference type="ARBA" id="ARBA00023015"/>
    </source>
</evidence>
<dbReference type="Pfam" id="PF13412">
    <property type="entry name" value="HTH_24"/>
    <property type="match status" value="1"/>
</dbReference>
<dbReference type="GO" id="GO:0043565">
    <property type="term" value="F:sequence-specific DNA binding"/>
    <property type="evidence" value="ECO:0007669"/>
    <property type="project" value="InterPro"/>
</dbReference>
<dbReference type="Proteomes" id="UP000323708">
    <property type="component" value="Unassembled WGS sequence"/>
</dbReference>
<dbReference type="Gene3D" id="1.10.10.10">
    <property type="entry name" value="Winged helix-like DNA-binding domain superfamily/Winged helix DNA-binding domain"/>
    <property type="match status" value="1"/>
</dbReference>
<dbReference type="InterPro" id="IPR011991">
    <property type="entry name" value="ArsR-like_HTH"/>
</dbReference>
<dbReference type="PANTHER" id="PTHR30154">
    <property type="entry name" value="LEUCINE-RESPONSIVE REGULATORY PROTEIN"/>
    <property type="match status" value="1"/>
</dbReference>
<dbReference type="PANTHER" id="PTHR30154:SF46">
    <property type="entry name" value="TRANSCRIPTIONAL REGULATORY PROTEIN"/>
    <property type="match status" value="1"/>
</dbReference>
<dbReference type="InterPro" id="IPR019888">
    <property type="entry name" value="Tscrpt_reg_AsnC-like"/>
</dbReference>
<keyword evidence="2" id="KW-0238">DNA-binding</keyword>
<dbReference type="PROSITE" id="PS50956">
    <property type="entry name" value="HTH_ASNC_2"/>
    <property type="match status" value="1"/>
</dbReference>
<dbReference type="InterPro" id="IPR036390">
    <property type="entry name" value="WH_DNA-bd_sf"/>
</dbReference>
<keyword evidence="1" id="KW-0805">Transcription regulation</keyword>
<dbReference type="SMART" id="SM00344">
    <property type="entry name" value="HTH_ASNC"/>
    <property type="match status" value="1"/>
</dbReference>
<dbReference type="InterPro" id="IPR036388">
    <property type="entry name" value="WH-like_DNA-bd_sf"/>
</dbReference>
<keyword evidence="3" id="KW-0804">Transcription</keyword>
<dbReference type="Gene3D" id="3.30.70.920">
    <property type="match status" value="1"/>
</dbReference>
<reference evidence="5 6" key="1">
    <citation type="submission" date="2019-09" db="EMBL/GenBank/DDBJ databases">
        <authorList>
            <person name="Chen X.-Y."/>
        </authorList>
    </citation>
    <scope>NUCLEOTIDE SEQUENCE [LARGE SCALE GENOMIC DNA]</scope>
    <source>
        <strain evidence="5 6">NY5</strain>
    </source>
</reference>
<dbReference type="GO" id="GO:0005829">
    <property type="term" value="C:cytosol"/>
    <property type="evidence" value="ECO:0007669"/>
    <property type="project" value="TreeGrafter"/>
</dbReference>
<dbReference type="Pfam" id="PF01037">
    <property type="entry name" value="AsnC_trans_reg"/>
    <property type="match status" value="1"/>
</dbReference>
<dbReference type="PRINTS" id="PR00033">
    <property type="entry name" value="HTHASNC"/>
</dbReference>
<keyword evidence="6" id="KW-1185">Reference proteome</keyword>
<sequence>MKLDRSERDILRVLQGKGRISNVELAAEVGLSESPCFRRVRALEEGGIISGYGAYLDQRALGFQVTAFVLVTLDKQDERKQREFLAQVEAEDHIVECHAMSGSHDYLLKVVARSMEHFSELAMQRILKFAGVRNIESNFSLLVVKEHGALPLPRG</sequence>
<dbReference type="RefSeq" id="WP_149609408.1">
    <property type="nucleotide sequence ID" value="NZ_VTUX01000001.1"/>
</dbReference>
<organism evidence="5 6">
    <name type="scientific">Pseudohalioglobus sediminis</name>
    <dbReference type="NCBI Taxonomy" id="2606449"/>
    <lineage>
        <taxon>Bacteria</taxon>
        <taxon>Pseudomonadati</taxon>
        <taxon>Pseudomonadota</taxon>
        <taxon>Gammaproteobacteria</taxon>
        <taxon>Cellvibrionales</taxon>
        <taxon>Halieaceae</taxon>
        <taxon>Pseudohalioglobus</taxon>
    </lineage>
</organism>
<evidence type="ECO:0000259" key="4">
    <source>
        <dbReference type="PROSITE" id="PS50956"/>
    </source>
</evidence>
<evidence type="ECO:0000313" key="5">
    <source>
        <dbReference type="EMBL" id="KAA1193939.1"/>
    </source>
</evidence>
<dbReference type="InterPro" id="IPR011008">
    <property type="entry name" value="Dimeric_a/b-barrel"/>
</dbReference>
<dbReference type="SUPFAM" id="SSF54909">
    <property type="entry name" value="Dimeric alpha+beta barrel"/>
    <property type="match status" value="1"/>
</dbReference>
<dbReference type="EMBL" id="VTUX01000001">
    <property type="protein sequence ID" value="KAA1193939.1"/>
    <property type="molecule type" value="Genomic_DNA"/>
</dbReference>
<evidence type="ECO:0000313" key="6">
    <source>
        <dbReference type="Proteomes" id="UP000323708"/>
    </source>
</evidence>
<comment type="caution">
    <text evidence="5">The sequence shown here is derived from an EMBL/GenBank/DDBJ whole genome shotgun (WGS) entry which is preliminary data.</text>
</comment>
<evidence type="ECO:0000256" key="3">
    <source>
        <dbReference type="ARBA" id="ARBA00023163"/>
    </source>
</evidence>
<dbReference type="GO" id="GO:0006355">
    <property type="term" value="P:regulation of DNA-templated transcription"/>
    <property type="evidence" value="ECO:0007669"/>
    <property type="project" value="UniProtKB-ARBA"/>
</dbReference>
<accession>A0A5B0X6T0</accession>
<name>A0A5B0X6T0_9GAMM</name>
<evidence type="ECO:0000256" key="2">
    <source>
        <dbReference type="ARBA" id="ARBA00023125"/>
    </source>
</evidence>
<dbReference type="InterPro" id="IPR000485">
    <property type="entry name" value="AsnC-type_HTH_dom"/>
</dbReference>
<protein>
    <submittedName>
        <fullName evidence="5">Lrp/AsnC family transcriptional regulator</fullName>
    </submittedName>
</protein>
<dbReference type="InterPro" id="IPR019887">
    <property type="entry name" value="Tscrpt_reg_AsnC/Lrp_C"/>
</dbReference>
<dbReference type="PROSITE" id="PS00519">
    <property type="entry name" value="HTH_ASNC_1"/>
    <property type="match status" value="1"/>
</dbReference>
<proteinExistence type="predicted"/>
<gene>
    <name evidence="5" type="ORF">F0M18_00390</name>
</gene>
<dbReference type="SUPFAM" id="SSF46785">
    <property type="entry name" value="Winged helix' DNA-binding domain"/>
    <property type="match status" value="1"/>
</dbReference>